<feature type="domain" description="RCC1-like" evidence="3">
    <location>
        <begin position="36"/>
        <end position="407"/>
    </location>
</feature>
<protein>
    <submittedName>
        <fullName evidence="4">Regulator of chromosome condensation 1/beta-lactamase-inhibitor protein II</fullName>
    </submittedName>
</protein>
<dbReference type="InterPro" id="IPR058923">
    <property type="entry name" value="RCC1-like_dom"/>
</dbReference>
<dbReference type="AlphaFoldDB" id="A0A1Y1URK6"/>
<name>A0A1Y1URK6_9TREE</name>
<dbReference type="GO" id="GO:0031267">
    <property type="term" value="F:small GTPase binding"/>
    <property type="evidence" value="ECO:0007669"/>
    <property type="project" value="TreeGrafter"/>
</dbReference>
<reference evidence="4 5" key="1">
    <citation type="submission" date="2017-03" db="EMBL/GenBank/DDBJ databases">
        <title>Widespread Adenine N6-methylation of Active Genes in Fungi.</title>
        <authorList>
            <consortium name="DOE Joint Genome Institute"/>
            <person name="Mondo S.J."/>
            <person name="Dannebaum R.O."/>
            <person name="Kuo R.C."/>
            <person name="Louie K.B."/>
            <person name="Bewick A.J."/>
            <person name="Labutti K."/>
            <person name="Haridas S."/>
            <person name="Kuo A."/>
            <person name="Salamov A."/>
            <person name="Ahrendt S.R."/>
            <person name="Lau R."/>
            <person name="Bowen B.P."/>
            <person name="Lipzen A."/>
            <person name="Sullivan W."/>
            <person name="Andreopoulos W.B."/>
            <person name="Clum A."/>
            <person name="Lindquist E."/>
            <person name="Daum C."/>
            <person name="Northen T.R."/>
            <person name="Ramamoorthy G."/>
            <person name="Schmitz R.J."/>
            <person name="Gryganskyi A."/>
            <person name="Culley D."/>
            <person name="Magnuson J."/>
            <person name="James T.Y."/>
            <person name="O'Malley M.A."/>
            <person name="Stajich J.E."/>
            <person name="Spatafora J.W."/>
            <person name="Visel A."/>
            <person name="Grigoriev I.V."/>
        </authorList>
    </citation>
    <scope>NUCLEOTIDE SEQUENCE [LARGE SCALE GENOMIC DNA]</scope>
    <source>
        <strain evidence="4 5">NRRL Y-17943</strain>
    </source>
</reference>
<sequence length="454" mass="48584">MPDEAVEEPQWGRLLLTGGIHWSLNGRKDRTAQQSRDLHIPHILRSLCDAKIVKIVTGHAANYGMAIDIRGNAWLFGKCPAIALGANTNGVISEQAPLKIRPFETGCGLGVKFVGGAAGKGNAFLLDSDGGAWGCGTNHCAQLGLNLRREAEVSEFTKIDGPWGDAKIVQITAGWTFTLFLTEEGEVYGAGSHESGQLGSGKTGARLMKANKMYHDLESYPILIRGLEGHKIVQIASGNQHSLAMSDDGLVWAWGCAGYSRLGLEDTRDRLEPTMIPAFAGREMSRASAITCGPTNSVVIDRSGRYWMAGKWKITGDGSTGQPYSSFKNIQEINGCRALKTSSGGCTHFITTPTDEDGIQTIGWGQGVLYGELGLGDTMSSTKPVAIEALEGVDVIDIAAGAFFTMFLARPGGKLSDLDRYPEHVNSSDICIVCEESDHQLTLECEKASTSQAA</sequence>
<dbReference type="PRINTS" id="PR00633">
    <property type="entry name" value="RCCNDNSATION"/>
</dbReference>
<evidence type="ECO:0000313" key="5">
    <source>
        <dbReference type="Proteomes" id="UP000193218"/>
    </source>
</evidence>
<dbReference type="GO" id="GO:0016020">
    <property type="term" value="C:membrane"/>
    <property type="evidence" value="ECO:0007669"/>
    <property type="project" value="TreeGrafter"/>
</dbReference>
<feature type="repeat" description="RCC1" evidence="2">
    <location>
        <begin position="359"/>
        <end position="411"/>
    </location>
</feature>
<dbReference type="PANTHER" id="PTHR46207">
    <property type="entry name" value="PROTEIN RCC2"/>
    <property type="match status" value="1"/>
</dbReference>
<feature type="repeat" description="RCC1" evidence="2">
    <location>
        <begin position="128"/>
        <end position="184"/>
    </location>
</feature>
<dbReference type="PANTHER" id="PTHR46207:SF1">
    <property type="entry name" value="PROTEIN RCC2"/>
    <property type="match status" value="1"/>
</dbReference>
<dbReference type="GeneID" id="33559478"/>
<dbReference type="InParanoid" id="A0A1Y1URK6"/>
<feature type="repeat" description="RCC1" evidence="2">
    <location>
        <begin position="249"/>
        <end position="303"/>
    </location>
</feature>
<evidence type="ECO:0000313" key="4">
    <source>
        <dbReference type="EMBL" id="ORX40572.1"/>
    </source>
</evidence>
<evidence type="ECO:0000256" key="1">
    <source>
        <dbReference type="ARBA" id="ARBA00022737"/>
    </source>
</evidence>
<proteinExistence type="predicted"/>
<dbReference type="OrthoDB" id="5370059at2759"/>
<dbReference type="RefSeq" id="XP_021874251.1">
    <property type="nucleotide sequence ID" value="XM_022017669.1"/>
</dbReference>
<gene>
    <name evidence="4" type="ORF">BD324DRAFT_647497</name>
</gene>
<dbReference type="InterPro" id="IPR009091">
    <property type="entry name" value="RCC1/BLIP-II"/>
</dbReference>
<dbReference type="Pfam" id="PF25390">
    <property type="entry name" value="WD40_RLD"/>
    <property type="match status" value="1"/>
</dbReference>
<keyword evidence="5" id="KW-1185">Reference proteome</keyword>
<dbReference type="Gene3D" id="2.130.10.30">
    <property type="entry name" value="Regulator of chromosome condensation 1/beta-lactamase-inhibitor protein II"/>
    <property type="match status" value="2"/>
</dbReference>
<dbReference type="PROSITE" id="PS50012">
    <property type="entry name" value="RCC1_3"/>
    <property type="match status" value="4"/>
</dbReference>
<dbReference type="SUPFAM" id="SSF50985">
    <property type="entry name" value="RCC1/BLIP-II"/>
    <property type="match status" value="1"/>
</dbReference>
<keyword evidence="1" id="KW-0677">Repeat</keyword>
<evidence type="ECO:0000259" key="3">
    <source>
        <dbReference type="Pfam" id="PF25390"/>
    </source>
</evidence>
<dbReference type="STRING" id="4999.A0A1Y1URK6"/>
<dbReference type="PROSITE" id="PS00626">
    <property type="entry name" value="RCC1_2"/>
    <property type="match status" value="1"/>
</dbReference>
<organism evidence="4 5">
    <name type="scientific">Kockovaella imperatae</name>
    <dbReference type="NCBI Taxonomy" id="4999"/>
    <lineage>
        <taxon>Eukaryota</taxon>
        <taxon>Fungi</taxon>
        <taxon>Dikarya</taxon>
        <taxon>Basidiomycota</taxon>
        <taxon>Agaricomycotina</taxon>
        <taxon>Tremellomycetes</taxon>
        <taxon>Tremellales</taxon>
        <taxon>Cuniculitremaceae</taxon>
        <taxon>Kockovaella</taxon>
    </lineage>
</organism>
<accession>A0A1Y1URK6</accession>
<dbReference type="EMBL" id="NBSH01000001">
    <property type="protein sequence ID" value="ORX40572.1"/>
    <property type="molecule type" value="Genomic_DNA"/>
</dbReference>
<comment type="caution">
    <text evidence="4">The sequence shown here is derived from an EMBL/GenBank/DDBJ whole genome shotgun (WGS) entry which is preliminary data.</text>
</comment>
<dbReference type="InterPro" id="IPR028641">
    <property type="entry name" value="RCC2"/>
</dbReference>
<evidence type="ECO:0000256" key="2">
    <source>
        <dbReference type="PROSITE-ProRule" id="PRU00235"/>
    </source>
</evidence>
<dbReference type="InterPro" id="IPR000408">
    <property type="entry name" value="Reg_chr_condens"/>
</dbReference>
<dbReference type="Proteomes" id="UP000193218">
    <property type="component" value="Unassembled WGS sequence"/>
</dbReference>
<feature type="repeat" description="RCC1" evidence="2">
    <location>
        <begin position="185"/>
        <end position="248"/>
    </location>
</feature>